<dbReference type="Pfam" id="PF10517">
    <property type="entry name" value="DM13"/>
    <property type="match status" value="1"/>
</dbReference>
<dbReference type="STRING" id="226506.SAMN04488519_11043"/>
<dbReference type="Proteomes" id="UP000199564">
    <property type="component" value="Unassembled WGS sequence"/>
</dbReference>
<dbReference type="RefSeq" id="WP_139217509.1">
    <property type="nucleotide sequence ID" value="NZ_FOVW01000010.1"/>
</dbReference>
<feature type="signal peptide" evidence="1">
    <location>
        <begin position="1"/>
        <end position="19"/>
    </location>
</feature>
<dbReference type="PROSITE" id="PS51257">
    <property type="entry name" value="PROKAR_LIPOPROTEIN"/>
    <property type="match status" value="1"/>
</dbReference>
<dbReference type="InterPro" id="IPR019545">
    <property type="entry name" value="DM13_domain"/>
</dbReference>
<dbReference type="PROSITE" id="PS51549">
    <property type="entry name" value="DM13"/>
    <property type="match status" value="1"/>
</dbReference>
<evidence type="ECO:0000259" key="2">
    <source>
        <dbReference type="PROSITE" id="PS51549"/>
    </source>
</evidence>
<evidence type="ECO:0000256" key="1">
    <source>
        <dbReference type="SAM" id="SignalP"/>
    </source>
</evidence>
<accession>A0A1I5IUE9</accession>
<reference evidence="4" key="1">
    <citation type="submission" date="2016-10" db="EMBL/GenBank/DDBJ databases">
        <authorList>
            <person name="Varghese N."/>
            <person name="Submissions S."/>
        </authorList>
    </citation>
    <scope>NUCLEOTIDE SEQUENCE [LARGE SCALE GENOMIC DNA]</scope>
    <source>
        <strain evidence="4">DSM 15282</strain>
    </source>
</reference>
<keyword evidence="1" id="KW-0732">Signal</keyword>
<protein>
    <submittedName>
        <fullName evidence="3">Electron transfer DM13</fullName>
    </submittedName>
</protein>
<dbReference type="AlphaFoldDB" id="A0A1I5IUE9"/>
<proteinExistence type="predicted"/>
<name>A0A1I5IUE9_9BACT</name>
<gene>
    <name evidence="3" type="ORF">SAMN04488519_11043</name>
</gene>
<organism evidence="3 4">
    <name type="scientific">Algoriphagus ornithinivorans</name>
    <dbReference type="NCBI Taxonomy" id="226506"/>
    <lineage>
        <taxon>Bacteria</taxon>
        <taxon>Pseudomonadati</taxon>
        <taxon>Bacteroidota</taxon>
        <taxon>Cytophagia</taxon>
        <taxon>Cytophagales</taxon>
        <taxon>Cyclobacteriaceae</taxon>
        <taxon>Algoriphagus</taxon>
    </lineage>
</organism>
<evidence type="ECO:0000313" key="3">
    <source>
        <dbReference type="EMBL" id="SFO64204.1"/>
    </source>
</evidence>
<feature type="domain" description="DM13" evidence="2">
    <location>
        <begin position="42"/>
        <end position="149"/>
    </location>
</feature>
<feature type="chain" id="PRO_5011762491" evidence="1">
    <location>
        <begin position="20"/>
        <end position="149"/>
    </location>
</feature>
<evidence type="ECO:0000313" key="4">
    <source>
        <dbReference type="Proteomes" id="UP000199564"/>
    </source>
</evidence>
<keyword evidence="4" id="KW-1185">Reference proteome</keyword>
<dbReference type="EMBL" id="FOVW01000010">
    <property type="protein sequence ID" value="SFO64204.1"/>
    <property type="molecule type" value="Genomic_DNA"/>
</dbReference>
<sequence>MKKVMLLFYIAFLGLVSCTDDNDPVVIDPTQPTGSLNVLRSGTFVDQNNAGSTGNASLVTDSQGKEFLGFNEAFNTALATGTVTVFLSTSMEFMPDPANGNPNLLPLGPVRMAGQNFFAIPAGMSTSKYTHVILWCGSVGVPFGYANLN</sequence>